<keyword evidence="4" id="KW-1185">Reference proteome</keyword>
<dbReference type="GO" id="GO:0003700">
    <property type="term" value="F:DNA-binding transcription factor activity"/>
    <property type="evidence" value="ECO:0007669"/>
    <property type="project" value="InterPro"/>
</dbReference>
<evidence type="ECO:0000313" key="4">
    <source>
        <dbReference type="Proteomes" id="UP000053411"/>
    </source>
</evidence>
<dbReference type="InterPro" id="IPR004827">
    <property type="entry name" value="bZIP"/>
</dbReference>
<dbReference type="AlphaFoldDB" id="A0A0D2KFZ3"/>
<feature type="domain" description="BZIP" evidence="2">
    <location>
        <begin position="49"/>
        <end position="64"/>
    </location>
</feature>
<evidence type="ECO:0000313" key="3">
    <source>
        <dbReference type="EMBL" id="KIX95593.1"/>
    </source>
</evidence>
<protein>
    <recommendedName>
        <fullName evidence="2">BZIP domain-containing protein</fullName>
    </recommendedName>
</protein>
<proteinExistence type="predicted"/>
<dbReference type="OrthoDB" id="194358at2759"/>
<dbReference type="InterPro" id="IPR008979">
    <property type="entry name" value="Galactose-bd-like_sf"/>
</dbReference>
<name>A0A0D2KFZ3_9EURO</name>
<sequence length="447" mass="49349">MHRSQSYSYPQATMAGHSRYASTHASSSAFSASANPNEDWTKISDLAERRRIQNRIAQRNYRKKLKRRLEDLERRAGSSSASPEQQHSELATTPAKETSQKQTQSMARQPSRSSVSHEIPRASPEILPLDDHSSLFDTPAGRHLSIHSQPAFTFSSYPPTTAYLHYEHQQHPTYDNNTGYYSSYQYPVDVSSSSLPPTLPAMLPSAYGKQDHLFGDDDMLSPFSMNYASLAGLEMPSNQAYSGANSHSYLESRGTAACFRGTLDFAALGGAGFASQRTVGDDQRWELSSFAGLEVSIDPLQSDDKVYTLILKDEILPPKTANRREQATISWEYDFSTSKGRPRIDSPTTSSCQSIFIPWDHFKPTYRGKRASTPNGLDLSNIKRVSIMIRSFFGTQNGHFHLHVLSIVAASTAKPADTPANVAGHGQQEPPIATVVAASGNGTRDRH</sequence>
<dbReference type="Gene3D" id="1.20.5.170">
    <property type="match status" value="1"/>
</dbReference>
<evidence type="ECO:0000259" key="2">
    <source>
        <dbReference type="PROSITE" id="PS00036"/>
    </source>
</evidence>
<dbReference type="InterPro" id="IPR052635">
    <property type="entry name" value="Sec_Metab_Biosynth_Reg"/>
</dbReference>
<feature type="compositionally biased region" description="Polar residues" evidence="1">
    <location>
        <begin position="1"/>
        <end position="11"/>
    </location>
</feature>
<dbReference type="GeneID" id="27714459"/>
<dbReference type="PANTHER" id="PTHR39607">
    <property type="entry name" value="XANTHOCILLIN BIOSYNTHESIS CLUSTER TRANSCRIPTION FACTOR XANC-RELATED"/>
    <property type="match status" value="1"/>
</dbReference>
<dbReference type="VEuPathDB" id="FungiDB:Z520_08713"/>
<dbReference type="CDD" id="cd14688">
    <property type="entry name" value="bZIP_YAP"/>
    <property type="match status" value="1"/>
</dbReference>
<dbReference type="PANTHER" id="PTHR39607:SF1">
    <property type="entry name" value="B-ZIP TRANSCRIPTION FACTOR (EUROFUNG)"/>
    <property type="match status" value="1"/>
</dbReference>
<dbReference type="SUPFAM" id="SSF49785">
    <property type="entry name" value="Galactose-binding domain-like"/>
    <property type="match status" value="1"/>
</dbReference>
<dbReference type="STRING" id="1442371.A0A0D2KFZ3"/>
<feature type="region of interest" description="Disordered" evidence="1">
    <location>
        <begin position="71"/>
        <end position="120"/>
    </location>
</feature>
<dbReference type="Pfam" id="PF08547">
    <property type="entry name" value="CIA30"/>
    <property type="match status" value="1"/>
</dbReference>
<organism evidence="3 4">
    <name type="scientific">Fonsecaea multimorphosa CBS 102226</name>
    <dbReference type="NCBI Taxonomy" id="1442371"/>
    <lineage>
        <taxon>Eukaryota</taxon>
        <taxon>Fungi</taxon>
        <taxon>Dikarya</taxon>
        <taxon>Ascomycota</taxon>
        <taxon>Pezizomycotina</taxon>
        <taxon>Eurotiomycetes</taxon>
        <taxon>Chaetothyriomycetidae</taxon>
        <taxon>Chaetothyriales</taxon>
        <taxon>Herpotrichiellaceae</taxon>
        <taxon>Fonsecaea</taxon>
    </lineage>
</organism>
<feature type="compositionally biased region" description="Low complexity" evidence="1">
    <location>
        <begin position="21"/>
        <end position="34"/>
    </location>
</feature>
<dbReference type="EMBL" id="KN848081">
    <property type="protein sequence ID" value="KIX95593.1"/>
    <property type="molecule type" value="Genomic_DNA"/>
</dbReference>
<gene>
    <name evidence="3" type="ORF">Z520_08713</name>
</gene>
<evidence type="ECO:0000256" key="1">
    <source>
        <dbReference type="SAM" id="MobiDB-lite"/>
    </source>
</evidence>
<reference evidence="3 4" key="1">
    <citation type="submission" date="2015-01" db="EMBL/GenBank/DDBJ databases">
        <title>The Genome Sequence of Fonsecaea multimorphosa CBS 102226.</title>
        <authorList>
            <consortium name="The Broad Institute Genomics Platform"/>
            <person name="Cuomo C."/>
            <person name="de Hoog S."/>
            <person name="Gorbushina A."/>
            <person name="Stielow B."/>
            <person name="Teixiera M."/>
            <person name="Abouelleil A."/>
            <person name="Chapman S.B."/>
            <person name="Priest M."/>
            <person name="Young S.K."/>
            <person name="Wortman J."/>
            <person name="Nusbaum C."/>
            <person name="Birren B."/>
        </authorList>
    </citation>
    <scope>NUCLEOTIDE SEQUENCE [LARGE SCALE GENOMIC DNA]</scope>
    <source>
        <strain evidence="3 4">CBS 102226</strain>
    </source>
</reference>
<dbReference type="PROSITE" id="PS00036">
    <property type="entry name" value="BZIP_BASIC"/>
    <property type="match status" value="1"/>
</dbReference>
<feature type="compositionally biased region" description="Polar residues" evidence="1">
    <location>
        <begin position="77"/>
        <end position="116"/>
    </location>
</feature>
<dbReference type="RefSeq" id="XP_016629716.1">
    <property type="nucleotide sequence ID" value="XM_016779209.1"/>
</dbReference>
<feature type="region of interest" description="Disordered" evidence="1">
    <location>
        <begin position="1"/>
        <end position="39"/>
    </location>
</feature>
<dbReference type="InterPro" id="IPR046347">
    <property type="entry name" value="bZIP_sf"/>
</dbReference>
<dbReference type="Proteomes" id="UP000053411">
    <property type="component" value="Unassembled WGS sequence"/>
</dbReference>
<dbReference type="InterPro" id="IPR013857">
    <property type="entry name" value="NADH-UbQ_OxRdtase-assoc_prot30"/>
</dbReference>
<dbReference type="SUPFAM" id="SSF57959">
    <property type="entry name" value="Leucine zipper domain"/>
    <property type="match status" value="1"/>
</dbReference>
<accession>A0A0D2KFZ3</accession>